<reference evidence="2" key="1">
    <citation type="submission" date="2020-12" db="EMBL/GenBank/DDBJ databases">
        <authorList>
            <person name="Mcmullen J.G."/>
        </authorList>
    </citation>
    <scope>NUCLEOTIDE SEQUENCE</scope>
    <source>
        <strain evidence="2">Dm-2019-70</strain>
    </source>
</reference>
<evidence type="ECO:0000313" key="3">
    <source>
        <dbReference type="Proteomes" id="UP000676478"/>
    </source>
</evidence>
<dbReference type="AlphaFoldDB" id="A0AA41ERC9"/>
<sequence>MLKVTSIIEPMKIGINRPFLVVCNDQKQYVMKCKTEITNDKILFNELIGNRVSYLLNLPAPKCHCARLSIELINSSPDLRSLGAKPGTVFVSQFTPGSPAMMKPVFDSAVNYNDFGGIIFFDQLLMNTDRGSNGGNWFYDRKEKKVILIDNSNIFRMAAVWDQYTLISDERIPPVILNELDGRGYQLLKSIMNKKSSYPFDKIKRRAKQITHPDINKLFSNIPSDWDISKEDKTAANHFITFQFDHTDDIISQLETKFKDTNKGGK</sequence>
<dbReference type="InterPro" id="IPR046748">
    <property type="entry name" value="HipA_2"/>
</dbReference>
<dbReference type="Pfam" id="PF20613">
    <property type="entry name" value="HipA_2"/>
    <property type="match status" value="1"/>
</dbReference>
<protein>
    <recommendedName>
        <fullName evidence="1">HipA-like kinase domain-containing protein</fullName>
    </recommendedName>
</protein>
<comment type="caution">
    <text evidence="2">The sequence shown here is derived from an EMBL/GenBank/DDBJ whole genome shotgun (WGS) entry which is preliminary data.</text>
</comment>
<dbReference type="EMBL" id="JAERKF010000016">
    <property type="protein sequence ID" value="MBS1011472.1"/>
    <property type="molecule type" value="Genomic_DNA"/>
</dbReference>
<name>A0AA41ERC9_LEVBR</name>
<gene>
    <name evidence="2" type="ORF">JK167_11600</name>
</gene>
<dbReference type="Proteomes" id="UP000676478">
    <property type="component" value="Unassembled WGS sequence"/>
</dbReference>
<feature type="domain" description="HipA-like kinase" evidence="1">
    <location>
        <begin position="4"/>
        <end position="155"/>
    </location>
</feature>
<reference evidence="2" key="2">
    <citation type="submission" date="2022-09" db="EMBL/GenBank/DDBJ databases">
        <title>Genome-inferred correspondence between phylogeny and metabolic traits in the wild Drosophila gut microbiome.</title>
        <authorList>
            <person name="Bueno E."/>
            <person name="Blow F."/>
            <person name="Douglas A.E."/>
        </authorList>
    </citation>
    <scope>NUCLEOTIDE SEQUENCE</scope>
    <source>
        <strain evidence="2">Dm-2019-70</strain>
    </source>
</reference>
<proteinExistence type="predicted"/>
<dbReference type="RefSeq" id="WP_211756737.1">
    <property type="nucleotide sequence ID" value="NZ_JAERKF010000016.1"/>
</dbReference>
<evidence type="ECO:0000259" key="1">
    <source>
        <dbReference type="Pfam" id="PF20613"/>
    </source>
</evidence>
<organism evidence="2 3">
    <name type="scientific">Levilactobacillus brevis</name>
    <name type="common">Lactobacillus brevis</name>
    <dbReference type="NCBI Taxonomy" id="1580"/>
    <lineage>
        <taxon>Bacteria</taxon>
        <taxon>Bacillati</taxon>
        <taxon>Bacillota</taxon>
        <taxon>Bacilli</taxon>
        <taxon>Lactobacillales</taxon>
        <taxon>Lactobacillaceae</taxon>
        <taxon>Levilactobacillus</taxon>
    </lineage>
</organism>
<accession>A0AA41ERC9</accession>
<evidence type="ECO:0000313" key="2">
    <source>
        <dbReference type="EMBL" id="MBS1011472.1"/>
    </source>
</evidence>